<evidence type="ECO:0000256" key="3">
    <source>
        <dbReference type="ARBA" id="ARBA00023002"/>
    </source>
</evidence>
<evidence type="ECO:0000313" key="6">
    <source>
        <dbReference type="EMBL" id="KAH1073792.1"/>
    </source>
</evidence>
<proteinExistence type="inferred from homology"/>
<evidence type="ECO:0000259" key="5">
    <source>
        <dbReference type="Pfam" id="PF22906"/>
    </source>
</evidence>
<dbReference type="Pfam" id="PF22906">
    <property type="entry name" value="GULLO2-like_3rd"/>
    <property type="match status" value="1"/>
</dbReference>
<reference evidence="6 7" key="1">
    <citation type="journal article" date="2021" name="Plant Biotechnol. J.">
        <title>Multi-omics assisted identification of the key and species-specific regulatory components of drought-tolerant mechanisms in Gossypium stocksii.</title>
        <authorList>
            <person name="Yu D."/>
            <person name="Ke L."/>
            <person name="Zhang D."/>
            <person name="Wu Y."/>
            <person name="Sun Y."/>
            <person name="Mei J."/>
            <person name="Sun J."/>
            <person name="Sun Y."/>
        </authorList>
    </citation>
    <scope>NUCLEOTIDE SEQUENCE [LARGE SCALE GENOMIC DNA]</scope>
    <source>
        <strain evidence="7">cv. E1</strain>
        <tissue evidence="6">Leaf</tissue>
    </source>
</reference>
<evidence type="ECO:0000256" key="1">
    <source>
        <dbReference type="ARBA" id="ARBA00005147"/>
    </source>
</evidence>
<dbReference type="InterPro" id="IPR055154">
    <property type="entry name" value="GULLO2-like_C"/>
</dbReference>
<accession>A0A9D3V7T9</accession>
<evidence type="ECO:0000256" key="2">
    <source>
        <dbReference type="ARBA" id="ARBA00005466"/>
    </source>
</evidence>
<dbReference type="Pfam" id="PF04030">
    <property type="entry name" value="ALO"/>
    <property type="match status" value="1"/>
</dbReference>
<dbReference type="Gene3D" id="3.30.70.2520">
    <property type="match status" value="1"/>
</dbReference>
<evidence type="ECO:0000259" key="4">
    <source>
        <dbReference type="Pfam" id="PF04030"/>
    </source>
</evidence>
<keyword evidence="3" id="KW-0560">Oxidoreductase</keyword>
<sequence length="194" mass="22472">MDPKSLCGLELYNGILMRYVKASSAYLGKQEDAVDFNITYYRSKDPMAPRLYQDVLEKIEQMALFKYDALPHWGKNRNLVFDRVIKRYKNGGEFLKVKNTNRPLGLFSSKWTDQVLGLRNGVTILKEGCTLEGLCICSQDVYRAPSKGYLVGLGKLLQMQECALRIRGFDYLVYSFIEEHYSYMEKKTTNIKKM</sequence>
<comment type="caution">
    <text evidence="6">The sequence shown here is derived from an EMBL/GenBank/DDBJ whole genome shotgun (WGS) entry which is preliminary data.</text>
</comment>
<dbReference type="InterPro" id="IPR007173">
    <property type="entry name" value="ALO_C"/>
</dbReference>
<name>A0A9D3V7T9_9ROSI</name>
<dbReference type="PANTHER" id="PTHR13878">
    <property type="entry name" value="GULONOLACTONE OXIDASE"/>
    <property type="match status" value="1"/>
</dbReference>
<dbReference type="OrthoDB" id="610608at2759"/>
<evidence type="ECO:0008006" key="8">
    <source>
        <dbReference type="Google" id="ProtNLM"/>
    </source>
</evidence>
<organism evidence="6 7">
    <name type="scientific">Gossypium stocksii</name>
    <dbReference type="NCBI Taxonomy" id="47602"/>
    <lineage>
        <taxon>Eukaryota</taxon>
        <taxon>Viridiplantae</taxon>
        <taxon>Streptophyta</taxon>
        <taxon>Embryophyta</taxon>
        <taxon>Tracheophyta</taxon>
        <taxon>Spermatophyta</taxon>
        <taxon>Magnoliopsida</taxon>
        <taxon>eudicotyledons</taxon>
        <taxon>Gunneridae</taxon>
        <taxon>Pentapetalae</taxon>
        <taxon>rosids</taxon>
        <taxon>malvids</taxon>
        <taxon>Malvales</taxon>
        <taxon>Malvaceae</taxon>
        <taxon>Malvoideae</taxon>
        <taxon>Gossypium</taxon>
    </lineage>
</organism>
<comment type="pathway">
    <text evidence="1">Cofactor biosynthesis; L-ascorbate biosynthesis.</text>
</comment>
<gene>
    <name evidence="6" type="ORF">J1N35_026120</name>
</gene>
<dbReference type="EMBL" id="JAIQCV010000008">
    <property type="protein sequence ID" value="KAH1073792.1"/>
    <property type="molecule type" value="Genomic_DNA"/>
</dbReference>
<dbReference type="AlphaFoldDB" id="A0A9D3V7T9"/>
<protein>
    <recommendedName>
        <fullName evidence="8">D-arabinono-1,4-lactone oxidase C-terminal domain-containing protein</fullName>
    </recommendedName>
</protein>
<comment type="similarity">
    <text evidence="2">Belongs to the oxygen-dependent FAD-linked oxidoreductase family.</text>
</comment>
<dbReference type="PANTHER" id="PTHR13878:SF67">
    <property type="entry name" value="L-GULONOLACTONE OXIDASE 5"/>
    <property type="match status" value="1"/>
</dbReference>
<feature type="domain" description="D-arabinono-1,4-lactone oxidase C-terminal" evidence="4">
    <location>
        <begin position="15"/>
        <end position="114"/>
    </location>
</feature>
<feature type="domain" description="L-gulonolactone oxidase 2-like C-terminal" evidence="5">
    <location>
        <begin position="126"/>
        <end position="152"/>
    </location>
</feature>
<evidence type="ECO:0000313" key="7">
    <source>
        <dbReference type="Proteomes" id="UP000828251"/>
    </source>
</evidence>
<keyword evidence="7" id="KW-1185">Reference proteome</keyword>
<dbReference type="GO" id="GO:0003885">
    <property type="term" value="F:D-arabinono-1,4-lactone oxidase activity"/>
    <property type="evidence" value="ECO:0007669"/>
    <property type="project" value="InterPro"/>
</dbReference>
<dbReference type="Proteomes" id="UP000828251">
    <property type="component" value="Unassembled WGS sequence"/>
</dbReference>
<dbReference type="InterPro" id="IPR050432">
    <property type="entry name" value="FAD-linked_Oxidoreductases_BP"/>
</dbReference>
<dbReference type="GO" id="GO:0016020">
    <property type="term" value="C:membrane"/>
    <property type="evidence" value="ECO:0007669"/>
    <property type="project" value="InterPro"/>
</dbReference>